<proteinExistence type="predicted"/>
<organism evidence="2 3">
    <name type="scientific">Pseudomarimonas arenosa</name>
    <dbReference type="NCBI Taxonomy" id="2774145"/>
    <lineage>
        <taxon>Bacteria</taxon>
        <taxon>Pseudomonadati</taxon>
        <taxon>Pseudomonadota</taxon>
        <taxon>Gammaproteobacteria</taxon>
        <taxon>Lysobacterales</taxon>
        <taxon>Lysobacteraceae</taxon>
        <taxon>Pseudomarimonas</taxon>
    </lineage>
</organism>
<dbReference type="Proteomes" id="UP000613768">
    <property type="component" value="Unassembled WGS sequence"/>
</dbReference>
<name>A0AAW3ZNE3_9GAMM</name>
<dbReference type="EMBL" id="JACYTR010000059">
    <property type="protein sequence ID" value="MBD8527655.1"/>
    <property type="molecule type" value="Genomic_DNA"/>
</dbReference>
<sequence length="254" mass="28261">MRARPGLACCWLGVLGLLMLGQAQADLHRCTAADGSVSYRDTPCEASEASQVEAMPGNGKALSADLREAVNLSGFHPSWFEGPRHLVQRVQCSASACACGHQREVIQTDTVVSVLNAMMSLPSDWRAHGAAAKRWDELGARQSTFPAVRGEVERMACRVALRQMIVARWYPTVAPLVIEGHEQREQRLAEIDARCKRPEETGWTQSEAAKEWVRCLDRNRSEHNEAVRSRRQTSGIYDSLLEAAEDLRKPRPRS</sequence>
<evidence type="ECO:0000256" key="1">
    <source>
        <dbReference type="SAM" id="SignalP"/>
    </source>
</evidence>
<comment type="caution">
    <text evidence="2">The sequence shown here is derived from an EMBL/GenBank/DDBJ whole genome shotgun (WGS) entry which is preliminary data.</text>
</comment>
<reference evidence="2 3" key="1">
    <citation type="submission" date="2020-09" db="EMBL/GenBank/DDBJ databases">
        <title>Pseudoxanthomonas sp. CAU 1598 isolated from sand of Yaerae Beach.</title>
        <authorList>
            <person name="Kim W."/>
        </authorList>
    </citation>
    <scope>NUCLEOTIDE SEQUENCE [LARGE SCALE GENOMIC DNA]</scope>
    <source>
        <strain evidence="2 3">CAU 1598</strain>
    </source>
</reference>
<evidence type="ECO:0000313" key="3">
    <source>
        <dbReference type="Proteomes" id="UP000613768"/>
    </source>
</evidence>
<feature type="chain" id="PRO_5043554203" description="DUF4124 domain-containing protein" evidence="1">
    <location>
        <begin position="26"/>
        <end position="254"/>
    </location>
</feature>
<dbReference type="AlphaFoldDB" id="A0AAW3ZNE3"/>
<feature type="signal peptide" evidence="1">
    <location>
        <begin position="1"/>
        <end position="25"/>
    </location>
</feature>
<evidence type="ECO:0008006" key="4">
    <source>
        <dbReference type="Google" id="ProtNLM"/>
    </source>
</evidence>
<gene>
    <name evidence="2" type="ORF">IFO71_18065</name>
</gene>
<keyword evidence="1" id="KW-0732">Signal</keyword>
<dbReference type="RefSeq" id="WP_192031075.1">
    <property type="nucleotide sequence ID" value="NZ_JACYTR010000059.1"/>
</dbReference>
<protein>
    <recommendedName>
        <fullName evidence="4">DUF4124 domain-containing protein</fullName>
    </recommendedName>
</protein>
<accession>A0AAW3ZNE3</accession>
<keyword evidence="3" id="KW-1185">Reference proteome</keyword>
<evidence type="ECO:0000313" key="2">
    <source>
        <dbReference type="EMBL" id="MBD8527655.1"/>
    </source>
</evidence>